<dbReference type="GO" id="GO:0005886">
    <property type="term" value="C:plasma membrane"/>
    <property type="evidence" value="ECO:0007669"/>
    <property type="project" value="UniProtKB-SubCell"/>
</dbReference>
<dbReference type="AlphaFoldDB" id="A0A858RBW6"/>
<keyword evidence="11" id="KW-1185">Reference proteome</keyword>
<dbReference type="GO" id="GO:0015385">
    <property type="term" value="F:sodium:proton antiporter activity"/>
    <property type="evidence" value="ECO:0007669"/>
    <property type="project" value="TreeGrafter"/>
</dbReference>
<name>A0A858RBW6_9PROT</name>
<feature type="transmembrane region" description="Helical" evidence="9">
    <location>
        <begin position="6"/>
        <end position="24"/>
    </location>
</feature>
<evidence type="ECO:0000313" key="11">
    <source>
        <dbReference type="Proteomes" id="UP000501891"/>
    </source>
</evidence>
<dbReference type="Proteomes" id="UP000501891">
    <property type="component" value="Chromosome"/>
</dbReference>
<evidence type="ECO:0000256" key="5">
    <source>
        <dbReference type="ARBA" id="ARBA00022692"/>
    </source>
</evidence>
<evidence type="ECO:0000256" key="2">
    <source>
        <dbReference type="ARBA" id="ARBA00009212"/>
    </source>
</evidence>
<accession>A0A858RBW6</accession>
<evidence type="ECO:0000256" key="9">
    <source>
        <dbReference type="SAM" id="Phobius"/>
    </source>
</evidence>
<keyword evidence="7 8" id="KW-0472">Membrane</keyword>
<dbReference type="InterPro" id="IPR007208">
    <property type="entry name" value="MrpF/PhaF-like"/>
</dbReference>
<dbReference type="PANTHER" id="PTHR34702:SF1">
    <property type="entry name" value="NA(+)_H(+) ANTIPORTER SUBUNIT F"/>
    <property type="match status" value="1"/>
</dbReference>
<gene>
    <name evidence="10" type="ORF">HHL28_09730</name>
</gene>
<keyword evidence="4 8" id="KW-1003">Cell membrane</keyword>
<sequence>MATCIDIALLLVLLATVLACFRILKGPTLPDRIVAVDLFGVLAVALIALLALHMGQPVLVDAAIALALVAFFGTVAYARYVERRAQEEISDDRR</sequence>
<comment type="subcellular location">
    <subcellularLocation>
        <location evidence="1 8">Cell membrane</location>
        <topology evidence="1 8">Multi-pass membrane protein</topology>
    </subcellularLocation>
</comment>
<evidence type="ECO:0000256" key="3">
    <source>
        <dbReference type="ARBA" id="ARBA00022448"/>
    </source>
</evidence>
<dbReference type="KEGG" id="acru:HHL28_09730"/>
<proteinExistence type="inferred from homology"/>
<evidence type="ECO:0000256" key="1">
    <source>
        <dbReference type="ARBA" id="ARBA00004651"/>
    </source>
</evidence>
<evidence type="ECO:0000313" key="10">
    <source>
        <dbReference type="EMBL" id="QJE74847.1"/>
    </source>
</evidence>
<reference evidence="10" key="1">
    <citation type="submission" date="2020-04" db="EMBL/GenBank/DDBJ databases">
        <title>A desert anoxygenic phototrophic bacterium fixes CO2 using RubisCO under aerobic conditions.</title>
        <authorList>
            <person name="Tang K."/>
        </authorList>
    </citation>
    <scope>NUCLEOTIDE SEQUENCE [LARGE SCALE GENOMIC DNA]</scope>
    <source>
        <strain evidence="10">MIMtkB3</strain>
    </source>
</reference>
<dbReference type="EMBL" id="CP051775">
    <property type="protein sequence ID" value="QJE74847.1"/>
    <property type="molecule type" value="Genomic_DNA"/>
</dbReference>
<comment type="similarity">
    <text evidence="2 8">Belongs to the CPA3 antiporters (TC 2.A.63) subunit F family.</text>
</comment>
<feature type="transmembrane region" description="Helical" evidence="9">
    <location>
        <begin position="33"/>
        <end position="52"/>
    </location>
</feature>
<keyword evidence="8" id="KW-0050">Antiport</keyword>
<dbReference type="Pfam" id="PF04066">
    <property type="entry name" value="MrpF_PhaF"/>
    <property type="match status" value="1"/>
</dbReference>
<evidence type="ECO:0000256" key="4">
    <source>
        <dbReference type="ARBA" id="ARBA00022475"/>
    </source>
</evidence>
<keyword evidence="8" id="KW-0406">Ion transport</keyword>
<keyword evidence="3 8" id="KW-0813">Transport</keyword>
<feature type="transmembrane region" description="Helical" evidence="9">
    <location>
        <begin position="58"/>
        <end position="78"/>
    </location>
</feature>
<organism evidence="10 11">
    <name type="scientific">Aerophototrophica crusticola</name>
    <dbReference type="NCBI Taxonomy" id="1709002"/>
    <lineage>
        <taxon>Bacteria</taxon>
        <taxon>Pseudomonadati</taxon>
        <taxon>Pseudomonadota</taxon>
        <taxon>Alphaproteobacteria</taxon>
        <taxon>Rhodospirillales</taxon>
        <taxon>Rhodospirillaceae</taxon>
        <taxon>Aerophototrophica</taxon>
    </lineage>
</organism>
<keyword evidence="5 9" id="KW-0812">Transmembrane</keyword>
<protein>
    <submittedName>
        <fullName evidence="10">Pesticidal protein Cry22Aa</fullName>
    </submittedName>
</protein>
<evidence type="ECO:0000256" key="7">
    <source>
        <dbReference type="ARBA" id="ARBA00023136"/>
    </source>
</evidence>
<keyword evidence="6 9" id="KW-1133">Transmembrane helix</keyword>
<dbReference type="PANTHER" id="PTHR34702">
    <property type="entry name" value="NA(+)/H(+) ANTIPORTER SUBUNIT F1"/>
    <property type="match status" value="1"/>
</dbReference>
<evidence type="ECO:0000256" key="6">
    <source>
        <dbReference type="ARBA" id="ARBA00022989"/>
    </source>
</evidence>
<dbReference type="PIRSF" id="PIRSF028784">
    <property type="entry name" value="MrpF"/>
    <property type="match status" value="1"/>
</dbReference>
<evidence type="ECO:0000256" key="8">
    <source>
        <dbReference type="PIRNR" id="PIRNR028784"/>
    </source>
</evidence>